<evidence type="ECO:0000256" key="1">
    <source>
        <dbReference type="SAM" id="Phobius"/>
    </source>
</evidence>
<dbReference type="EMBL" id="CP031188">
    <property type="protein sequence ID" value="AXG73891.1"/>
    <property type="molecule type" value="Genomic_DNA"/>
</dbReference>
<keyword evidence="3" id="KW-0482">Metalloprotease</keyword>
<feature type="transmembrane region" description="Helical" evidence="1">
    <location>
        <begin position="193"/>
        <end position="211"/>
    </location>
</feature>
<dbReference type="Proteomes" id="UP000253951">
    <property type="component" value="Chromosome"/>
</dbReference>
<dbReference type="RefSeq" id="WP_114677650.1">
    <property type="nucleotide sequence ID" value="NZ_CP031188.1"/>
</dbReference>
<keyword evidence="1" id="KW-0472">Membrane</keyword>
<dbReference type="GO" id="GO:0006508">
    <property type="term" value="P:proteolysis"/>
    <property type="evidence" value="ECO:0007669"/>
    <property type="project" value="UniProtKB-KW"/>
</dbReference>
<evidence type="ECO:0000313" key="3">
    <source>
        <dbReference type="EMBL" id="AXG73891.1"/>
    </source>
</evidence>
<feature type="transmembrane region" description="Helical" evidence="1">
    <location>
        <begin position="166"/>
        <end position="187"/>
    </location>
</feature>
<keyword evidence="1" id="KW-1133">Transmembrane helix</keyword>
<feature type="domain" description="CAAX prenyl protease 2/Lysostaphin resistance protein A-like" evidence="2">
    <location>
        <begin position="134"/>
        <end position="231"/>
    </location>
</feature>
<sequence length="238" mass="26951">MPIEQKGDANGLTKPANRLGILFDLTIYISIMFLIRELYFPKVGFIINGLFWSLSTLIIATWRMKARNVSWKDLGLRKPESIKKTLLTSAGILAATIVSILFFQIVKDHLPFSFESNNYSENSTSKFGELKGNWLLFFAIMPAVLLESMLEELLDRGFLINWFEKLFSQTSIATILAVVLQAAIFGFRHSYDLSERSITVGLIGLVMGIAYVKFGRNLWALIIAHCILNTMSMIDRVQ</sequence>
<protein>
    <submittedName>
        <fullName evidence="3">CPBP family intramembrane metalloprotease</fullName>
    </submittedName>
</protein>
<dbReference type="Pfam" id="PF02517">
    <property type="entry name" value="Rce1-like"/>
    <property type="match status" value="1"/>
</dbReference>
<keyword evidence="3" id="KW-0378">Hydrolase</keyword>
<dbReference type="GO" id="GO:0008237">
    <property type="term" value="F:metallopeptidase activity"/>
    <property type="evidence" value="ECO:0007669"/>
    <property type="project" value="UniProtKB-KW"/>
</dbReference>
<gene>
    <name evidence="3" type="ORF">DVK85_06405</name>
</gene>
<dbReference type="OrthoDB" id="9807747at2"/>
<dbReference type="GO" id="GO:0080120">
    <property type="term" value="P:CAAX-box protein maturation"/>
    <property type="evidence" value="ECO:0007669"/>
    <property type="project" value="UniProtKB-ARBA"/>
</dbReference>
<dbReference type="GO" id="GO:0004175">
    <property type="term" value="F:endopeptidase activity"/>
    <property type="evidence" value="ECO:0007669"/>
    <property type="project" value="UniProtKB-ARBA"/>
</dbReference>
<keyword evidence="1" id="KW-0812">Transmembrane</keyword>
<dbReference type="KEGG" id="fat:DVK85_06405"/>
<feature type="transmembrane region" description="Helical" evidence="1">
    <location>
        <begin position="134"/>
        <end position="154"/>
    </location>
</feature>
<keyword evidence="3" id="KW-0645">Protease</keyword>
<evidence type="ECO:0000313" key="4">
    <source>
        <dbReference type="Proteomes" id="UP000253951"/>
    </source>
</evidence>
<proteinExistence type="predicted"/>
<organism evidence="3 4">
    <name type="scientific">Flavobacterium arcticum</name>
    <dbReference type="NCBI Taxonomy" id="1784713"/>
    <lineage>
        <taxon>Bacteria</taxon>
        <taxon>Pseudomonadati</taxon>
        <taxon>Bacteroidota</taxon>
        <taxon>Flavobacteriia</taxon>
        <taxon>Flavobacteriales</taxon>
        <taxon>Flavobacteriaceae</taxon>
        <taxon>Flavobacterium</taxon>
    </lineage>
</organism>
<accession>A0A345HBD1</accession>
<dbReference type="InterPro" id="IPR003675">
    <property type="entry name" value="Rce1/LyrA-like_dom"/>
</dbReference>
<feature type="transmembrane region" description="Helical" evidence="1">
    <location>
        <begin position="21"/>
        <end position="39"/>
    </location>
</feature>
<evidence type="ECO:0000259" key="2">
    <source>
        <dbReference type="Pfam" id="PF02517"/>
    </source>
</evidence>
<keyword evidence="4" id="KW-1185">Reference proteome</keyword>
<feature type="transmembrane region" description="Helical" evidence="1">
    <location>
        <begin position="45"/>
        <end position="64"/>
    </location>
</feature>
<reference evidence="3 4" key="1">
    <citation type="submission" date="2018-07" db="EMBL/GenBank/DDBJ databases">
        <title>Complete genome sequence of Flavobacterium arcticum type strain SM1502T.</title>
        <authorList>
            <person name="Li Y."/>
            <person name="Li D.-D."/>
        </authorList>
    </citation>
    <scope>NUCLEOTIDE SEQUENCE [LARGE SCALE GENOMIC DNA]</scope>
    <source>
        <strain evidence="3 4">SM1502</strain>
    </source>
</reference>
<dbReference type="AlphaFoldDB" id="A0A345HBD1"/>
<name>A0A345HBD1_9FLAO</name>
<feature type="transmembrane region" description="Helical" evidence="1">
    <location>
        <begin position="85"/>
        <end position="106"/>
    </location>
</feature>